<feature type="domain" description="Methyltransferase type 12" evidence="1">
    <location>
        <begin position="50"/>
        <end position="148"/>
    </location>
</feature>
<dbReference type="CDD" id="cd02440">
    <property type="entry name" value="AdoMet_MTases"/>
    <property type="match status" value="1"/>
</dbReference>
<dbReference type="InterPro" id="IPR029063">
    <property type="entry name" value="SAM-dependent_MTases_sf"/>
</dbReference>
<dbReference type="Pfam" id="PF08242">
    <property type="entry name" value="Methyltransf_12"/>
    <property type="match status" value="1"/>
</dbReference>
<sequence length="227" mass="24843">MPETQTKRFDREEARRYDTSIRALVPGYDVLHLLSAARLSCRLSAQADLLIVGAGSGEEIVRLAPAHPEWRFVGTDLSTEMLQRASERLSSAGVLQRVRLHHGELTSLPATQHDATLLLLVLHFLPDTGDKLALLTDIAHRLKPGGVLLLADLMGPEDAWERPAHAAASRTLGLPATAADQLPEQLARKFHCIDRTRRDALLGQAGFAAPVPYFRALGFEAVAAVRR</sequence>
<dbReference type="PANTHER" id="PTHR43861">
    <property type="entry name" value="TRANS-ACONITATE 2-METHYLTRANSFERASE-RELATED"/>
    <property type="match status" value="1"/>
</dbReference>
<dbReference type="OrthoDB" id="8558926at2"/>
<keyword evidence="3" id="KW-1185">Reference proteome</keyword>
<dbReference type="Proteomes" id="UP000035352">
    <property type="component" value="Chromosome"/>
</dbReference>
<dbReference type="SUPFAM" id="SSF53335">
    <property type="entry name" value="S-adenosyl-L-methionine-dependent methyltransferases"/>
    <property type="match status" value="1"/>
</dbReference>
<keyword evidence="2" id="KW-0808">Transferase</keyword>
<evidence type="ECO:0000259" key="1">
    <source>
        <dbReference type="Pfam" id="PF08242"/>
    </source>
</evidence>
<dbReference type="GO" id="GO:0032259">
    <property type="term" value="P:methylation"/>
    <property type="evidence" value="ECO:0007669"/>
    <property type="project" value="UniProtKB-KW"/>
</dbReference>
<proteinExistence type="predicted"/>
<dbReference type="EMBL" id="CP011371">
    <property type="protein sequence ID" value="AKJ30731.1"/>
    <property type="molecule type" value="Genomic_DNA"/>
</dbReference>
<dbReference type="PATRIC" id="fig|413882.6.peg.4216"/>
<organism evidence="2 3">
    <name type="scientific">Caldimonas brevitalea</name>
    <dbReference type="NCBI Taxonomy" id="413882"/>
    <lineage>
        <taxon>Bacteria</taxon>
        <taxon>Pseudomonadati</taxon>
        <taxon>Pseudomonadota</taxon>
        <taxon>Betaproteobacteria</taxon>
        <taxon>Burkholderiales</taxon>
        <taxon>Sphaerotilaceae</taxon>
        <taxon>Caldimonas</taxon>
    </lineage>
</organism>
<protein>
    <submittedName>
        <fullName evidence="2">tRNA (Cmo5U34)-methyltransferase</fullName>
    </submittedName>
</protein>
<dbReference type="GO" id="GO:0008168">
    <property type="term" value="F:methyltransferase activity"/>
    <property type="evidence" value="ECO:0007669"/>
    <property type="project" value="UniProtKB-KW"/>
</dbReference>
<name>A0A0G3BTK9_9BURK</name>
<evidence type="ECO:0000313" key="2">
    <source>
        <dbReference type="EMBL" id="AKJ30731.1"/>
    </source>
</evidence>
<dbReference type="InterPro" id="IPR013217">
    <property type="entry name" value="Methyltransf_12"/>
</dbReference>
<dbReference type="Gene3D" id="3.40.50.150">
    <property type="entry name" value="Vaccinia Virus protein VP39"/>
    <property type="match status" value="1"/>
</dbReference>
<keyword evidence="2" id="KW-0489">Methyltransferase</keyword>
<dbReference type="RefSeq" id="WP_047196037.1">
    <property type="nucleotide sequence ID" value="NZ_CP011371.1"/>
</dbReference>
<dbReference type="AlphaFoldDB" id="A0A0G3BTK9"/>
<accession>A0A0G3BTK9</accession>
<dbReference type="STRING" id="413882.AAW51_4040"/>
<dbReference type="KEGG" id="pbh:AAW51_4040"/>
<reference evidence="2 3" key="1">
    <citation type="submission" date="2015-05" db="EMBL/GenBank/DDBJ databases">
        <authorList>
            <person name="Tang B."/>
            <person name="Yu Y."/>
        </authorList>
    </citation>
    <scope>NUCLEOTIDE SEQUENCE [LARGE SCALE GENOMIC DNA]</scope>
    <source>
        <strain evidence="2 3">DSM 7029</strain>
    </source>
</reference>
<gene>
    <name evidence="2" type="primary">cmoA</name>
    <name evidence="2" type="ORF">AAW51_4040</name>
</gene>
<evidence type="ECO:0000313" key="3">
    <source>
        <dbReference type="Proteomes" id="UP000035352"/>
    </source>
</evidence>